<dbReference type="AlphaFoldDB" id="A0A4Z2H528"/>
<feature type="region of interest" description="Disordered" evidence="1">
    <location>
        <begin position="1"/>
        <end position="24"/>
    </location>
</feature>
<dbReference type="EMBL" id="SRLO01000331">
    <property type="protein sequence ID" value="TNN60580.1"/>
    <property type="molecule type" value="Genomic_DNA"/>
</dbReference>
<dbReference type="Proteomes" id="UP000314294">
    <property type="component" value="Unassembled WGS sequence"/>
</dbReference>
<sequence length="132" mass="14454">MSDAWPCEVPGAAVSPEGSESVNQLHKESPCHVTRRARCGAAAAARRPSASSCRCVMQEASVEEREPVPVLRVRNDLQPLGLWAPNSRRRRPSFTETLEAQFLLFLLLLLLLPSESRAGGSEEIPSHGEQQP</sequence>
<keyword evidence="3" id="KW-1185">Reference proteome</keyword>
<accession>A0A4Z2H528</accession>
<proteinExistence type="predicted"/>
<name>A0A4Z2H528_9TELE</name>
<organism evidence="2 3">
    <name type="scientific">Liparis tanakae</name>
    <name type="common">Tanaka's snailfish</name>
    <dbReference type="NCBI Taxonomy" id="230148"/>
    <lineage>
        <taxon>Eukaryota</taxon>
        <taxon>Metazoa</taxon>
        <taxon>Chordata</taxon>
        <taxon>Craniata</taxon>
        <taxon>Vertebrata</taxon>
        <taxon>Euteleostomi</taxon>
        <taxon>Actinopterygii</taxon>
        <taxon>Neopterygii</taxon>
        <taxon>Teleostei</taxon>
        <taxon>Neoteleostei</taxon>
        <taxon>Acanthomorphata</taxon>
        <taxon>Eupercaria</taxon>
        <taxon>Perciformes</taxon>
        <taxon>Cottioidei</taxon>
        <taxon>Cottales</taxon>
        <taxon>Liparidae</taxon>
        <taxon>Liparis</taxon>
    </lineage>
</organism>
<comment type="caution">
    <text evidence="2">The sequence shown here is derived from an EMBL/GenBank/DDBJ whole genome shotgun (WGS) entry which is preliminary data.</text>
</comment>
<protein>
    <submittedName>
        <fullName evidence="2">Uncharacterized protein</fullName>
    </submittedName>
</protein>
<evidence type="ECO:0000313" key="2">
    <source>
        <dbReference type="EMBL" id="TNN60580.1"/>
    </source>
</evidence>
<reference evidence="2 3" key="1">
    <citation type="submission" date="2019-03" db="EMBL/GenBank/DDBJ databases">
        <title>First draft genome of Liparis tanakae, snailfish: a comprehensive survey of snailfish specific genes.</title>
        <authorList>
            <person name="Kim W."/>
            <person name="Song I."/>
            <person name="Jeong J.-H."/>
            <person name="Kim D."/>
            <person name="Kim S."/>
            <person name="Ryu S."/>
            <person name="Song J.Y."/>
            <person name="Lee S.K."/>
        </authorList>
    </citation>
    <scope>NUCLEOTIDE SEQUENCE [LARGE SCALE GENOMIC DNA]</scope>
    <source>
        <tissue evidence="2">Muscle</tissue>
    </source>
</reference>
<gene>
    <name evidence="2" type="ORF">EYF80_029181</name>
</gene>
<evidence type="ECO:0000256" key="1">
    <source>
        <dbReference type="SAM" id="MobiDB-lite"/>
    </source>
</evidence>
<evidence type="ECO:0000313" key="3">
    <source>
        <dbReference type="Proteomes" id="UP000314294"/>
    </source>
</evidence>